<evidence type="ECO:0000313" key="5">
    <source>
        <dbReference type="Proteomes" id="UP000027120"/>
    </source>
</evidence>
<dbReference type="SMR" id="A0A067DJI7"/>
<dbReference type="SUPFAM" id="SSF51197">
    <property type="entry name" value="Clavaminate synthase-like"/>
    <property type="match status" value="1"/>
</dbReference>
<evidence type="ECO:0000256" key="1">
    <source>
        <dbReference type="ARBA" id="ARBA00022723"/>
    </source>
</evidence>
<accession>A0A067DJI7</accession>
<dbReference type="PANTHER" id="PTHR47991">
    <property type="entry name" value="OXOGLUTARATE/IRON-DEPENDENT DIOXYGENASE"/>
    <property type="match status" value="1"/>
</dbReference>
<protein>
    <recommendedName>
        <fullName evidence="3">Isopenicillin N synthase-like Fe(2+) 2OG dioxygenase domain-containing protein</fullName>
    </recommendedName>
</protein>
<keyword evidence="1" id="KW-0479">Metal-binding</keyword>
<evidence type="ECO:0000259" key="3">
    <source>
        <dbReference type="Pfam" id="PF03171"/>
    </source>
</evidence>
<dbReference type="InterPro" id="IPR050295">
    <property type="entry name" value="Plant_2OG-oxidoreductases"/>
</dbReference>
<dbReference type="GO" id="GO:0046872">
    <property type="term" value="F:metal ion binding"/>
    <property type="evidence" value="ECO:0007669"/>
    <property type="project" value="UniProtKB-KW"/>
</dbReference>
<feature type="domain" description="Isopenicillin N synthase-like Fe(2+) 2OG dioxygenase" evidence="3">
    <location>
        <begin position="1"/>
        <end position="55"/>
    </location>
</feature>
<dbReference type="Gene3D" id="2.60.120.330">
    <property type="entry name" value="B-lactam Antibiotic, Isopenicillin N Synthase, Chain"/>
    <property type="match status" value="1"/>
</dbReference>
<dbReference type="AlphaFoldDB" id="A0A067DJI7"/>
<dbReference type="Pfam" id="PF03171">
    <property type="entry name" value="2OG-FeII_Oxy"/>
    <property type="match status" value="1"/>
</dbReference>
<dbReference type="InterPro" id="IPR027443">
    <property type="entry name" value="IPNS-like_sf"/>
</dbReference>
<dbReference type="Proteomes" id="UP000027120">
    <property type="component" value="Unassembled WGS sequence"/>
</dbReference>
<name>A0A067DJI7_CITSI</name>
<feature type="non-terminal residue" evidence="4">
    <location>
        <position position="1"/>
    </location>
</feature>
<keyword evidence="2" id="KW-0408">Iron</keyword>
<evidence type="ECO:0000313" key="4">
    <source>
        <dbReference type="EMBL" id="KDO38771.1"/>
    </source>
</evidence>
<keyword evidence="5" id="KW-1185">Reference proteome</keyword>
<dbReference type="EMBL" id="KK787474">
    <property type="protein sequence ID" value="KDO38771.1"/>
    <property type="molecule type" value="Genomic_DNA"/>
</dbReference>
<sequence>PEKVVGLSTHSDDSALAILLEINEVEGLQIKKDGKWIHITPFPNAFVVNVGNVLETHWRLSIGTIYSVRYDGEMYPASNLVSENTPPLFKRVTVEEYFGNLCARKLRGKSHLDALRIEHIQD</sequence>
<gene>
    <name evidence="4" type="ORF">CISIN_1g038292mg</name>
</gene>
<reference evidence="4 5" key="1">
    <citation type="submission" date="2014-04" db="EMBL/GenBank/DDBJ databases">
        <authorList>
            <consortium name="International Citrus Genome Consortium"/>
            <person name="Gmitter F."/>
            <person name="Chen C."/>
            <person name="Farmerie W."/>
            <person name="Harkins T."/>
            <person name="Desany B."/>
            <person name="Mohiuddin M."/>
            <person name="Kodira C."/>
            <person name="Borodovsky M."/>
            <person name="Lomsadze A."/>
            <person name="Burns P."/>
            <person name="Jenkins J."/>
            <person name="Prochnik S."/>
            <person name="Shu S."/>
            <person name="Chapman J."/>
            <person name="Pitluck S."/>
            <person name="Schmutz J."/>
            <person name="Rokhsar D."/>
        </authorList>
    </citation>
    <scope>NUCLEOTIDE SEQUENCE</scope>
</reference>
<evidence type="ECO:0000256" key="2">
    <source>
        <dbReference type="ARBA" id="ARBA00023004"/>
    </source>
</evidence>
<dbReference type="InterPro" id="IPR044861">
    <property type="entry name" value="IPNS-like_FE2OG_OXY"/>
</dbReference>
<organism evidence="4 5">
    <name type="scientific">Citrus sinensis</name>
    <name type="common">Sweet orange</name>
    <name type="synonym">Citrus aurantium var. sinensis</name>
    <dbReference type="NCBI Taxonomy" id="2711"/>
    <lineage>
        <taxon>Eukaryota</taxon>
        <taxon>Viridiplantae</taxon>
        <taxon>Streptophyta</taxon>
        <taxon>Embryophyta</taxon>
        <taxon>Tracheophyta</taxon>
        <taxon>Spermatophyta</taxon>
        <taxon>Magnoliopsida</taxon>
        <taxon>eudicotyledons</taxon>
        <taxon>Gunneridae</taxon>
        <taxon>Pentapetalae</taxon>
        <taxon>rosids</taxon>
        <taxon>malvids</taxon>
        <taxon>Sapindales</taxon>
        <taxon>Rutaceae</taxon>
        <taxon>Aurantioideae</taxon>
        <taxon>Citrus</taxon>
    </lineage>
</organism>
<proteinExistence type="predicted"/>